<dbReference type="AlphaFoldDB" id="A0A8J3RUY7"/>
<evidence type="ECO:0000313" key="2">
    <source>
        <dbReference type="Proteomes" id="UP000616724"/>
    </source>
</evidence>
<proteinExistence type="predicted"/>
<name>A0A8J3RUY7_9ACTN</name>
<keyword evidence="2" id="KW-1185">Reference proteome</keyword>
<dbReference type="RefSeq" id="WP_203894465.1">
    <property type="nucleotide sequence ID" value="NZ_BOOH01000054.1"/>
</dbReference>
<gene>
    <name evidence="1" type="ORF">Plo01_64480</name>
</gene>
<organism evidence="1 2">
    <name type="scientific">Planobispora longispora</name>
    <dbReference type="NCBI Taxonomy" id="28887"/>
    <lineage>
        <taxon>Bacteria</taxon>
        <taxon>Bacillati</taxon>
        <taxon>Actinomycetota</taxon>
        <taxon>Actinomycetes</taxon>
        <taxon>Streptosporangiales</taxon>
        <taxon>Streptosporangiaceae</taxon>
        <taxon>Planobispora</taxon>
    </lineage>
</organism>
<dbReference type="EMBL" id="BOOH01000054">
    <property type="protein sequence ID" value="GIH80019.1"/>
    <property type="molecule type" value="Genomic_DNA"/>
</dbReference>
<dbReference type="Proteomes" id="UP000616724">
    <property type="component" value="Unassembled WGS sequence"/>
</dbReference>
<accession>A0A8J3RUY7</accession>
<evidence type="ECO:0000313" key="1">
    <source>
        <dbReference type="EMBL" id="GIH80019.1"/>
    </source>
</evidence>
<comment type="caution">
    <text evidence="1">The sequence shown here is derived from an EMBL/GenBank/DDBJ whole genome shotgun (WGS) entry which is preliminary data.</text>
</comment>
<sequence length="46" mass="5161">MIIGGLRREPRDGGAPILRVPTLYEPLVADAAENIRKWMDHGIPHQ</sequence>
<reference evidence="1 2" key="1">
    <citation type="submission" date="2021-01" db="EMBL/GenBank/DDBJ databases">
        <title>Whole genome shotgun sequence of Planobispora longispora NBRC 13918.</title>
        <authorList>
            <person name="Komaki H."/>
            <person name="Tamura T."/>
        </authorList>
    </citation>
    <scope>NUCLEOTIDE SEQUENCE [LARGE SCALE GENOMIC DNA]</scope>
    <source>
        <strain evidence="1 2">NBRC 13918</strain>
    </source>
</reference>
<protein>
    <submittedName>
        <fullName evidence="1">Uncharacterized protein</fullName>
    </submittedName>
</protein>